<keyword evidence="22" id="KW-1185">Reference proteome</keyword>
<keyword evidence="5" id="KW-0997">Cell inner membrane</keyword>
<protein>
    <recommendedName>
        <fullName evidence="3 18">FAD:protein FMN transferase</fullName>
        <ecNumber evidence="2 18">2.7.1.180</ecNumber>
    </recommendedName>
    <alternativeName>
        <fullName evidence="15 18">Flavin transferase</fullName>
    </alternativeName>
</protein>
<feature type="binding site" evidence="19">
    <location>
        <position position="193"/>
    </location>
    <ligand>
        <name>Mg(2+)</name>
        <dbReference type="ChEBI" id="CHEBI:18420"/>
    </ligand>
</feature>
<keyword evidence="12" id="KW-0472">Membrane</keyword>
<dbReference type="PIRSF" id="PIRSF006268">
    <property type="entry name" value="ApbE"/>
    <property type="match status" value="1"/>
</dbReference>
<dbReference type="GO" id="GO:0046872">
    <property type="term" value="F:metal ion binding"/>
    <property type="evidence" value="ECO:0007669"/>
    <property type="project" value="UniProtKB-UniRule"/>
</dbReference>
<evidence type="ECO:0000256" key="14">
    <source>
        <dbReference type="ARBA" id="ARBA00023288"/>
    </source>
</evidence>
<dbReference type="Gene3D" id="3.10.520.10">
    <property type="entry name" value="ApbE-like domains"/>
    <property type="match status" value="1"/>
</dbReference>
<evidence type="ECO:0000256" key="11">
    <source>
        <dbReference type="ARBA" id="ARBA00022842"/>
    </source>
</evidence>
<dbReference type="EMBL" id="CP063656">
    <property type="protein sequence ID" value="QOW20259.1"/>
    <property type="molecule type" value="Genomic_DNA"/>
</dbReference>
<dbReference type="SUPFAM" id="SSF143631">
    <property type="entry name" value="ApbE-like"/>
    <property type="match status" value="1"/>
</dbReference>
<dbReference type="AlphaFoldDB" id="A0A7S6UHE9"/>
<evidence type="ECO:0000256" key="5">
    <source>
        <dbReference type="ARBA" id="ARBA00022519"/>
    </source>
</evidence>
<dbReference type="RefSeq" id="WP_193986514.1">
    <property type="nucleotide sequence ID" value="NZ_CP063656.1"/>
</dbReference>
<keyword evidence="4" id="KW-1003">Cell membrane</keyword>
<evidence type="ECO:0000256" key="9">
    <source>
        <dbReference type="ARBA" id="ARBA00022729"/>
    </source>
</evidence>
<evidence type="ECO:0000313" key="22">
    <source>
        <dbReference type="Proteomes" id="UP000594059"/>
    </source>
</evidence>
<dbReference type="Proteomes" id="UP000594059">
    <property type="component" value="Chromosome"/>
</dbReference>
<evidence type="ECO:0000256" key="18">
    <source>
        <dbReference type="PIRNR" id="PIRNR006268"/>
    </source>
</evidence>
<evidence type="ECO:0000256" key="1">
    <source>
        <dbReference type="ARBA" id="ARBA00008282"/>
    </source>
</evidence>
<proteinExistence type="inferred from homology"/>
<keyword evidence="9 20" id="KW-0732">Signal</keyword>
<dbReference type="InterPro" id="IPR003374">
    <property type="entry name" value="ApbE-like_sf"/>
</dbReference>
<evidence type="ECO:0000256" key="13">
    <source>
        <dbReference type="ARBA" id="ARBA00023139"/>
    </source>
</evidence>
<evidence type="ECO:0000256" key="16">
    <source>
        <dbReference type="ARBA" id="ARBA00048540"/>
    </source>
</evidence>
<dbReference type="PANTHER" id="PTHR30040:SF2">
    <property type="entry name" value="FAD:PROTEIN FMN TRANSFERASE"/>
    <property type="match status" value="1"/>
</dbReference>
<name>A0A7S6UHE9_9GAMM</name>
<dbReference type="EC" id="2.7.1.180" evidence="2 18"/>
<dbReference type="KEGG" id="lcic:INQ41_04310"/>
<comment type="subcellular location">
    <subcellularLocation>
        <location evidence="17">Cell inner membrane</location>
        <topology evidence="17">Lipid-anchor</topology>
        <orientation evidence="17">Periplasmic side</orientation>
    </subcellularLocation>
</comment>
<comment type="cofactor">
    <cofactor evidence="19">
        <name>Mg(2+)</name>
        <dbReference type="ChEBI" id="CHEBI:18420"/>
    </cofactor>
    <cofactor evidence="19">
        <name>Mn(2+)</name>
        <dbReference type="ChEBI" id="CHEBI:29035"/>
    </cofactor>
    <text evidence="19">Magnesium. Can also use manganese.</text>
</comment>
<keyword evidence="10 18" id="KW-0274">FAD</keyword>
<gene>
    <name evidence="21" type="ORF">INQ41_04310</name>
</gene>
<feature type="signal peptide" evidence="20">
    <location>
        <begin position="1"/>
        <end position="24"/>
    </location>
</feature>
<keyword evidence="14" id="KW-0449">Lipoprotein</keyword>
<feature type="binding site" evidence="19">
    <location>
        <position position="312"/>
    </location>
    <ligand>
        <name>Mg(2+)</name>
        <dbReference type="ChEBI" id="CHEBI:18420"/>
    </ligand>
</feature>
<evidence type="ECO:0000256" key="8">
    <source>
        <dbReference type="ARBA" id="ARBA00022723"/>
    </source>
</evidence>
<accession>A0A7S6UHE9</accession>
<feature type="binding site" evidence="19">
    <location>
        <position position="316"/>
    </location>
    <ligand>
        <name>Mg(2+)</name>
        <dbReference type="ChEBI" id="CHEBI:18420"/>
    </ligand>
</feature>
<keyword evidence="7 18" id="KW-0808">Transferase</keyword>
<feature type="chain" id="PRO_5039891128" description="FAD:protein FMN transferase" evidence="20">
    <location>
        <begin position="25"/>
        <end position="362"/>
    </location>
</feature>
<keyword evidence="6 18" id="KW-0285">Flavoprotein</keyword>
<dbReference type="GO" id="GO:0005886">
    <property type="term" value="C:plasma membrane"/>
    <property type="evidence" value="ECO:0007669"/>
    <property type="project" value="UniProtKB-SubCell"/>
</dbReference>
<evidence type="ECO:0000256" key="17">
    <source>
        <dbReference type="ARBA" id="ARBA00060485"/>
    </source>
</evidence>
<dbReference type="FunFam" id="3.10.520.10:FF:000001">
    <property type="entry name" value="FAD:protein FMN transferase"/>
    <property type="match status" value="1"/>
</dbReference>
<dbReference type="GO" id="GO:0016740">
    <property type="term" value="F:transferase activity"/>
    <property type="evidence" value="ECO:0007669"/>
    <property type="project" value="UniProtKB-UniRule"/>
</dbReference>
<organism evidence="21 22">
    <name type="scientific">Novilysobacter ciconiae</name>
    <dbReference type="NCBI Taxonomy" id="2781022"/>
    <lineage>
        <taxon>Bacteria</taxon>
        <taxon>Pseudomonadati</taxon>
        <taxon>Pseudomonadota</taxon>
        <taxon>Gammaproteobacteria</taxon>
        <taxon>Lysobacterales</taxon>
        <taxon>Lysobacteraceae</taxon>
        <taxon>Novilysobacter</taxon>
    </lineage>
</organism>
<keyword evidence="11 18" id="KW-0460">Magnesium</keyword>
<comment type="similarity">
    <text evidence="1 18">Belongs to the ApbE family.</text>
</comment>
<evidence type="ECO:0000256" key="15">
    <source>
        <dbReference type="ARBA" id="ARBA00031306"/>
    </source>
</evidence>
<sequence length="362" mass="38332">MRLATALSALVLACVVPVAACANAGLASTAPATAAETATVAPSAAQSMQSMNGLTMGTTWSVRLQADAAAVPDLQRDVQAQLDLVVAQMSTWEPGSDLSRFNRAAAGTRQPLPPEMRQVMDAALALARDTGGAFDPTVGALVNLWGFGPDGERRAPDAALLDRTMTRVGWQRLKLDASGVMTQPGDAYVDLSGIAKGYAVDQVTRYLLAQEVPAFLVEVGGELRSHGHKPDGTPWRIAVEQPTPADFNEHAAAAQAVVALDGVAMATSGDYRHFLAEDGRRYSHTIDPRNGQPVSHGLASVSVLHAECMHADALATALTVLGPAQGWDYARRRKLAAFFVWHDGDGFKTRMTPQFRAALSPL</sequence>
<evidence type="ECO:0000256" key="12">
    <source>
        <dbReference type="ARBA" id="ARBA00023136"/>
    </source>
</evidence>
<evidence type="ECO:0000256" key="10">
    <source>
        <dbReference type="ARBA" id="ARBA00022827"/>
    </source>
</evidence>
<dbReference type="InterPro" id="IPR024932">
    <property type="entry name" value="ApbE"/>
</dbReference>
<evidence type="ECO:0000256" key="2">
    <source>
        <dbReference type="ARBA" id="ARBA00011955"/>
    </source>
</evidence>
<dbReference type="PANTHER" id="PTHR30040">
    <property type="entry name" value="THIAMINE BIOSYNTHESIS LIPOPROTEIN APBE"/>
    <property type="match status" value="1"/>
</dbReference>
<dbReference type="Pfam" id="PF02424">
    <property type="entry name" value="ApbE"/>
    <property type="match status" value="1"/>
</dbReference>
<evidence type="ECO:0000256" key="19">
    <source>
        <dbReference type="PIRSR" id="PIRSR006268-2"/>
    </source>
</evidence>
<evidence type="ECO:0000256" key="20">
    <source>
        <dbReference type="SAM" id="SignalP"/>
    </source>
</evidence>
<evidence type="ECO:0000256" key="6">
    <source>
        <dbReference type="ARBA" id="ARBA00022630"/>
    </source>
</evidence>
<comment type="catalytic activity">
    <reaction evidence="16 18">
        <text>L-threonyl-[protein] + FAD = FMN-L-threonyl-[protein] + AMP + H(+)</text>
        <dbReference type="Rhea" id="RHEA:36847"/>
        <dbReference type="Rhea" id="RHEA-COMP:11060"/>
        <dbReference type="Rhea" id="RHEA-COMP:11061"/>
        <dbReference type="ChEBI" id="CHEBI:15378"/>
        <dbReference type="ChEBI" id="CHEBI:30013"/>
        <dbReference type="ChEBI" id="CHEBI:57692"/>
        <dbReference type="ChEBI" id="CHEBI:74257"/>
        <dbReference type="ChEBI" id="CHEBI:456215"/>
        <dbReference type="EC" id="2.7.1.180"/>
    </reaction>
</comment>
<keyword evidence="13" id="KW-0564">Palmitate</keyword>
<evidence type="ECO:0000256" key="3">
    <source>
        <dbReference type="ARBA" id="ARBA00016337"/>
    </source>
</evidence>
<evidence type="ECO:0000313" key="21">
    <source>
        <dbReference type="EMBL" id="QOW20259.1"/>
    </source>
</evidence>
<reference evidence="21 22" key="1">
    <citation type="submission" date="2020-10" db="EMBL/GenBank/DDBJ databases">
        <title>complete genome sequencing of Lysobacter sp. H21R20.</title>
        <authorList>
            <person name="Bae J.-W."/>
            <person name="Lee S.-Y."/>
        </authorList>
    </citation>
    <scope>NUCLEOTIDE SEQUENCE [LARGE SCALE GENOMIC DNA]</scope>
    <source>
        <strain evidence="21 22">H21R20</strain>
    </source>
</reference>
<keyword evidence="8 18" id="KW-0479">Metal-binding</keyword>
<evidence type="ECO:0000256" key="4">
    <source>
        <dbReference type="ARBA" id="ARBA00022475"/>
    </source>
</evidence>
<evidence type="ECO:0000256" key="7">
    <source>
        <dbReference type="ARBA" id="ARBA00022679"/>
    </source>
</evidence>